<evidence type="ECO:0000259" key="7">
    <source>
        <dbReference type="Pfam" id="PF21981"/>
    </source>
</evidence>
<evidence type="ECO:0000256" key="6">
    <source>
        <dbReference type="SAM" id="MobiDB-lite"/>
    </source>
</evidence>
<comment type="similarity">
    <text evidence="2 5">Belongs to the RecX family.</text>
</comment>
<gene>
    <name evidence="5 9" type="primary">recX</name>
    <name evidence="9" type="ORF">Tther_02167</name>
</gene>
<protein>
    <recommendedName>
        <fullName evidence="3 5">Regulatory protein RecX</fullName>
    </recommendedName>
</protein>
<organism evidence="9 10">
    <name type="scientific">Tepidimonas thermarum</name>
    <dbReference type="NCBI Taxonomy" id="335431"/>
    <lineage>
        <taxon>Bacteria</taxon>
        <taxon>Pseudomonadati</taxon>
        <taxon>Pseudomonadota</taxon>
        <taxon>Betaproteobacteria</taxon>
        <taxon>Burkholderiales</taxon>
        <taxon>Tepidimonas</taxon>
    </lineage>
</organism>
<evidence type="ECO:0000256" key="2">
    <source>
        <dbReference type="ARBA" id="ARBA00009695"/>
    </source>
</evidence>
<feature type="region of interest" description="Disordered" evidence="6">
    <location>
        <begin position="150"/>
        <end position="169"/>
    </location>
</feature>
<evidence type="ECO:0000256" key="1">
    <source>
        <dbReference type="ARBA" id="ARBA00004496"/>
    </source>
</evidence>
<comment type="function">
    <text evidence="5">Modulates RecA activity.</text>
</comment>
<dbReference type="EMBL" id="VJOL01000051">
    <property type="protein sequence ID" value="TSE28328.1"/>
    <property type="molecule type" value="Genomic_DNA"/>
</dbReference>
<feature type="domain" description="RecX third three-helical" evidence="7">
    <location>
        <begin position="107"/>
        <end position="150"/>
    </location>
</feature>
<dbReference type="RefSeq" id="WP_143903777.1">
    <property type="nucleotide sequence ID" value="NZ_VJOL01000051.1"/>
</dbReference>
<comment type="caution">
    <text evidence="9">The sequence shown here is derived from an EMBL/GenBank/DDBJ whole genome shotgun (WGS) entry which is preliminary data.</text>
</comment>
<dbReference type="InterPro" id="IPR053926">
    <property type="entry name" value="RecX_HTH_1st"/>
</dbReference>
<keyword evidence="10" id="KW-1185">Reference proteome</keyword>
<dbReference type="GO" id="GO:0006282">
    <property type="term" value="P:regulation of DNA repair"/>
    <property type="evidence" value="ECO:0007669"/>
    <property type="project" value="UniProtKB-UniRule"/>
</dbReference>
<dbReference type="InterPro" id="IPR003783">
    <property type="entry name" value="Regulatory_RecX"/>
</dbReference>
<dbReference type="AlphaFoldDB" id="A0A554WXN5"/>
<sequence length="169" mass="18683">MKSDRTTARAGLTLRARALRLLARRDHTRHELAQRLAPYAADEAELHAVLNECERRGWLDDARALEAHLHRRSAQRGTARLLAELRERGVRDADQLAAAAERLRATERERAQAAWAGRFGAPPADARARARQLRFLLARGFAADVAARVVPPVAPRRPDDGADDPTAPG</sequence>
<evidence type="ECO:0000313" key="10">
    <source>
        <dbReference type="Proteomes" id="UP000318542"/>
    </source>
</evidence>
<dbReference type="Proteomes" id="UP000318542">
    <property type="component" value="Unassembled WGS sequence"/>
</dbReference>
<dbReference type="Pfam" id="PF21982">
    <property type="entry name" value="RecX_HTH1"/>
    <property type="match status" value="1"/>
</dbReference>
<dbReference type="HAMAP" id="MF_01114">
    <property type="entry name" value="RecX"/>
    <property type="match status" value="1"/>
</dbReference>
<dbReference type="InterPro" id="IPR053925">
    <property type="entry name" value="RecX_HTH_3rd"/>
</dbReference>
<accession>A0A554WXN5</accession>
<name>A0A554WXN5_9BURK</name>
<reference evidence="9 10" key="1">
    <citation type="submission" date="2019-07" db="EMBL/GenBank/DDBJ databases">
        <title>Tepidimonas thermarum AA-1 draft genome.</title>
        <authorList>
            <person name="Da Costa M.S."/>
            <person name="Froufe H.J.C."/>
            <person name="Egas C."/>
            <person name="Albuquerque L."/>
        </authorList>
    </citation>
    <scope>NUCLEOTIDE SEQUENCE [LARGE SCALE GENOMIC DNA]</scope>
    <source>
        <strain evidence="9 10">AA-1</strain>
    </source>
</reference>
<comment type="subcellular location">
    <subcellularLocation>
        <location evidence="1 5">Cytoplasm</location>
    </subcellularLocation>
</comment>
<dbReference type="NCBIfam" id="NF001055">
    <property type="entry name" value="PRK00117.2-5"/>
    <property type="match status" value="1"/>
</dbReference>
<dbReference type="PANTHER" id="PTHR33602">
    <property type="entry name" value="REGULATORY PROTEIN RECX FAMILY PROTEIN"/>
    <property type="match status" value="1"/>
</dbReference>
<evidence type="ECO:0000256" key="3">
    <source>
        <dbReference type="ARBA" id="ARBA00018111"/>
    </source>
</evidence>
<proteinExistence type="inferred from homology"/>
<dbReference type="OrthoDB" id="5295441at2"/>
<evidence type="ECO:0000259" key="8">
    <source>
        <dbReference type="Pfam" id="PF21982"/>
    </source>
</evidence>
<evidence type="ECO:0000256" key="4">
    <source>
        <dbReference type="ARBA" id="ARBA00022490"/>
    </source>
</evidence>
<dbReference type="Gene3D" id="1.10.10.10">
    <property type="entry name" value="Winged helix-like DNA-binding domain superfamily/Winged helix DNA-binding domain"/>
    <property type="match status" value="2"/>
</dbReference>
<dbReference type="InterPro" id="IPR036388">
    <property type="entry name" value="WH-like_DNA-bd_sf"/>
</dbReference>
<evidence type="ECO:0000256" key="5">
    <source>
        <dbReference type="HAMAP-Rule" id="MF_01114"/>
    </source>
</evidence>
<evidence type="ECO:0000313" key="9">
    <source>
        <dbReference type="EMBL" id="TSE28328.1"/>
    </source>
</evidence>
<dbReference type="GO" id="GO:0005737">
    <property type="term" value="C:cytoplasm"/>
    <property type="evidence" value="ECO:0007669"/>
    <property type="project" value="UniProtKB-SubCell"/>
</dbReference>
<keyword evidence="4 5" id="KW-0963">Cytoplasm</keyword>
<dbReference type="Pfam" id="PF21981">
    <property type="entry name" value="RecX_HTH3"/>
    <property type="match status" value="1"/>
</dbReference>
<dbReference type="PANTHER" id="PTHR33602:SF1">
    <property type="entry name" value="REGULATORY PROTEIN RECX FAMILY PROTEIN"/>
    <property type="match status" value="1"/>
</dbReference>
<feature type="domain" description="RecX first three-helical" evidence="8">
    <location>
        <begin position="15"/>
        <end position="53"/>
    </location>
</feature>